<dbReference type="KEGG" id="aue:C5O00_04380"/>
<proteinExistence type="predicted"/>
<reference evidence="2 3" key="1">
    <citation type="submission" date="2018-02" db="EMBL/GenBank/DDBJ databases">
        <title>Genomic analysis of the strain RR4-38 isolated from a seawater recirculating aquaculture system.</title>
        <authorList>
            <person name="Kim Y.-S."/>
            <person name="Jang Y.H."/>
            <person name="Kim K.-H."/>
        </authorList>
    </citation>
    <scope>NUCLEOTIDE SEQUENCE [LARGE SCALE GENOMIC DNA]</scope>
    <source>
        <strain evidence="2 3">RR4-38</strain>
    </source>
</reference>
<evidence type="ECO:0000313" key="1">
    <source>
        <dbReference type="EMBL" id="AVI50440.1"/>
    </source>
</evidence>
<dbReference type="NCBIfam" id="TIGR02241">
    <property type="entry name" value="conserved hypothetical phage tail region protein"/>
    <property type="match status" value="1"/>
</dbReference>
<dbReference type="PANTHER" id="PTHR38009:SF1">
    <property type="entry name" value="CONSERVED HYPOTHETICAL PHAGE TAIL PROTEIN"/>
    <property type="match status" value="1"/>
</dbReference>
<name>A0A2S0HUV9_9FLAO</name>
<dbReference type="GO" id="GO:0005198">
    <property type="term" value="F:structural molecule activity"/>
    <property type="evidence" value="ECO:0007669"/>
    <property type="project" value="InterPro"/>
</dbReference>
<dbReference type="KEGG" id="aue:C5O00_04390"/>
<dbReference type="AlphaFoldDB" id="A0A2S0HUV9"/>
<dbReference type="InterPro" id="IPR010667">
    <property type="entry name" value="Phage_T4_Gp19"/>
</dbReference>
<gene>
    <name evidence="1" type="ORF">C5O00_04380</name>
    <name evidence="2" type="ORF">C5O00_04390</name>
</gene>
<keyword evidence="3" id="KW-1185">Reference proteome</keyword>
<dbReference type="RefSeq" id="WP_105215278.1">
    <property type="nucleotide sequence ID" value="NZ_CP027062.1"/>
</dbReference>
<evidence type="ECO:0000313" key="2">
    <source>
        <dbReference type="EMBL" id="AVI50442.1"/>
    </source>
</evidence>
<dbReference type="Pfam" id="PF06841">
    <property type="entry name" value="Phage_T4_gp19"/>
    <property type="match status" value="1"/>
</dbReference>
<accession>A0A2S0HUV9</accession>
<sequence length="154" mass="17133">MADDGSKQGSTWPLPKFYFTVNLGSQDKTVSFQEVSGLDTETQPIEYRHGDNKVFSTIKMPGIVKTGNVTLKKGIFVNDNNFWKWYDAIKMNTIKRETVVIQLLDESAKPTMTWTLSNAWPTKITGTDMKSDANEVAVETLELAHEGLTIANGG</sequence>
<organism evidence="2 3">
    <name type="scientific">Pukyongia salina</name>
    <dbReference type="NCBI Taxonomy" id="2094025"/>
    <lineage>
        <taxon>Bacteria</taxon>
        <taxon>Pseudomonadati</taxon>
        <taxon>Bacteroidota</taxon>
        <taxon>Flavobacteriia</taxon>
        <taxon>Flavobacteriales</taxon>
        <taxon>Flavobacteriaceae</taxon>
        <taxon>Pukyongia</taxon>
    </lineage>
</organism>
<dbReference type="PANTHER" id="PTHR38009">
    <property type="entry name" value="CONSERVED HYPOTHETICAL PHAGE TAIL PROTEIN"/>
    <property type="match status" value="1"/>
</dbReference>
<dbReference type="OrthoDB" id="73314at2"/>
<dbReference type="InterPro" id="IPR011747">
    <property type="entry name" value="CHP02241"/>
</dbReference>
<dbReference type="EMBL" id="CP027062">
    <property type="protein sequence ID" value="AVI50440.1"/>
    <property type="molecule type" value="Genomic_DNA"/>
</dbReference>
<evidence type="ECO:0000313" key="3">
    <source>
        <dbReference type="Proteomes" id="UP000238442"/>
    </source>
</evidence>
<dbReference type="Proteomes" id="UP000238442">
    <property type="component" value="Chromosome"/>
</dbReference>
<dbReference type="EMBL" id="CP027062">
    <property type="protein sequence ID" value="AVI50442.1"/>
    <property type="molecule type" value="Genomic_DNA"/>
</dbReference>
<protein>
    <submittedName>
        <fullName evidence="2">Phage tail protein</fullName>
    </submittedName>
</protein>